<dbReference type="GO" id="GO:0006355">
    <property type="term" value="P:regulation of DNA-templated transcription"/>
    <property type="evidence" value="ECO:0007669"/>
    <property type="project" value="TreeGrafter"/>
</dbReference>
<keyword evidence="2" id="KW-0227">DNA damage</keyword>
<evidence type="ECO:0000256" key="5">
    <source>
        <dbReference type="ARBA" id="ARBA00023204"/>
    </source>
</evidence>
<dbReference type="OrthoDB" id="21095at2759"/>
<dbReference type="InterPro" id="IPR015187">
    <property type="entry name" value="BRCA2_OB_1"/>
</dbReference>
<dbReference type="EMBL" id="PJQM01003000">
    <property type="protein sequence ID" value="RCH91382.1"/>
    <property type="molecule type" value="Genomic_DNA"/>
</dbReference>
<dbReference type="InterPro" id="IPR002093">
    <property type="entry name" value="BRCA2_repeat"/>
</dbReference>
<evidence type="ECO:0000256" key="6">
    <source>
        <dbReference type="SAM" id="MobiDB-lite"/>
    </source>
</evidence>
<feature type="region of interest" description="Disordered" evidence="6">
    <location>
        <begin position="106"/>
        <end position="125"/>
    </location>
</feature>
<sequence length="845" mass="96560">PSTYTHHSTNDFFEELINIPITTRSCLSKPLNRSSTQEEEAMWGEFDDNAFSNLSDTSSNEERKTTPKENDNYDDLRQTGFKTASGKLLKPVSEEAVKRARALLSEPTHDPLDNQEFSGFKTASGKELKPVSEEAMIKAQSLLNEAVDEQSVDHKLDKQEFSGFKTASGKQLRPVSPAALEKAKALLAEKVEDVSLTKETDEKAHRINTMFTTASGKTLTAVKKETEKWSTTLIETQENSVKRPLETIENIPVKGGLQDISNVKRQKKSTLGKRNKPFKSPIIRSNIELTKAAIGNKNKSRTKGESVFDLTAPNQRKKMSSLGKPQQYTRKQLLSKNISLDILDMTSSTARKYTFDNGTWGPKQAQRELIKVGALPSLLSFSWVENHYGWIVWKMACQIRSYPDIFISDWNPERVMHQLRYRYEREINQGHRPVLKKILEQDDIAAKHMILVISNITEIKDNTTSKYRLQLTDGWYQISAYTDLRMEHAVTKKKLKVGHKLSICGAQLVSNRTDQSADEAGEDRIISISSNGCLPVAWDAQLGYHPKKYIIRSLPRIFDDGGMVTALDIVVCRKFPMLYKETLPNRQTVNRTAKEEEEMRCGIVKAPNFFGAQNNRQINLEDRQVRGHFKIRICDYSTRLNQPWATLLLSNANELNHMDIAEGSRYKVFFVMPYNPTNKRYPGLHFKTTRMTRWEPTVSEKRPSYSPRCITSCLNVRQQDYFLDFDMVVLILQTSPAKLDLVHGRKLWRQRVLVTDQSQSICQIEARLPVQLPPQGCVIGLVNLRFELYDSKYDITCMKTTDETELVLKSSIDYINQGFKSLRAWTQTNPDTITSIKDKIHTIIH</sequence>
<keyword evidence="10" id="KW-1185">Reference proteome</keyword>
<keyword evidence="1" id="KW-0677">Repeat</keyword>
<dbReference type="Gene3D" id="2.40.50.140">
    <property type="entry name" value="Nucleic acid-binding proteins"/>
    <property type="match status" value="3"/>
</dbReference>
<evidence type="ECO:0000259" key="8">
    <source>
        <dbReference type="Pfam" id="PF09169"/>
    </source>
</evidence>
<dbReference type="Pfam" id="PF00634">
    <property type="entry name" value="BRCA2"/>
    <property type="match status" value="1"/>
</dbReference>
<reference evidence="9 10" key="1">
    <citation type="journal article" date="2018" name="G3 (Bethesda)">
        <title>Phylogenetic and Phylogenomic Definition of Rhizopus Species.</title>
        <authorList>
            <person name="Gryganskyi A.P."/>
            <person name="Golan J."/>
            <person name="Dolatabadi S."/>
            <person name="Mondo S."/>
            <person name="Robb S."/>
            <person name="Idnurm A."/>
            <person name="Muszewska A."/>
            <person name="Steczkiewicz K."/>
            <person name="Masonjones S."/>
            <person name="Liao H.L."/>
            <person name="Gajdeczka M.T."/>
            <person name="Anike F."/>
            <person name="Vuek A."/>
            <person name="Anishchenko I.M."/>
            <person name="Voigt K."/>
            <person name="de Hoog G.S."/>
            <person name="Smith M.E."/>
            <person name="Heitman J."/>
            <person name="Vilgalys R."/>
            <person name="Stajich J.E."/>
        </authorList>
    </citation>
    <scope>NUCLEOTIDE SEQUENCE [LARGE SCALE GENOMIC DNA]</scope>
    <source>
        <strain evidence="9 10">LSU 92-RS-03</strain>
    </source>
</reference>
<protein>
    <submittedName>
        <fullName evidence="9">Breast cancer 2, early onset</fullName>
    </submittedName>
</protein>
<dbReference type="SUPFAM" id="SSF81872">
    <property type="entry name" value="BRCA2 helical domain"/>
    <property type="match status" value="1"/>
</dbReference>
<organism evidence="9 10">
    <name type="scientific">Rhizopus stolonifer</name>
    <name type="common">Rhizopus nigricans</name>
    <dbReference type="NCBI Taxonomy" id="4846"/>
    <lineage>
        <taxon>Eukaryota</taxon>
        <taxon>Fungi</taxon>
        <taxon>Fungi incertae sedis</taxon>
        <taxon>Mucoromycota</taxon>
        <taxon>Mucoromycotina</taxon>
        <taxon>Mucoromycetes</taxon>
        <taxon>Mucorales</taxon>
        <taxon>Mucorineae</taxon>
        <taxon>Rhizopodaceae</taxon>
        <taxon>Rhizopus</taxon>
    </lineage>
</organism>
<evidence type="ECO:0000256" key="4">
    <source>
        <dbReference type="ARBA" id="ARBA00023172"/>
    </source>
</evidence>
<feature type="region of interest" description="Disordered" evidence="6">
    <location>
        <begin position="38"/>
        <end position="78"/>
    </location>
</feature>
<dbReference type="SUPFAM" id="SSF50249">
    <property type="entry name" value="Nucleic acid-binding proteins"/>
    <property type="match status" value="2"/>
</dbReference>
<evidence type="ECO:0000313" key="10">
    <source>
        <dbReference type="Proteomes" id="UP000253551"/>
    </source>
</evidence>
<evidence type="ECO:0000256" key="1">
    <source>
        <dbReference type="ARBA" id="ARBA00022737"/>
    </source>
</evidence>
<dbReference type="AlphaFoldDB" id="A0A367JN59"/>
<evidence type="ECO:0000256" key="2">
    <source>
        <dbReference type="ARBA" id="ARBA00022763"/>
    </source>
</evidence>
<dbReference type="InterPro" id="IPR015525">
    <property type="entry name" value="BRCA2"/>
</dbReference>
<feature type="domain" description="BRCA2 OB1" evidence="7">
    <location>
        <begin position="433"/>
        <end position="545"/>
    </location>
</feature>
<gene>
    <name evidence="9" type="primary">BRCA2</name>
    <name evidence="9" type="ORF">CU098_004817</name>
</gene>
<dbReference type="Pfam" id="PF09169">
    <property type="entry name" value="BRCA-2_helical"/>
    <property type="match status" value="1"/>
</dbReference>
<dbReference type="GO" id="GO:0003677">
    <property type="term" value="F:DNA binding"/>
    <property type="evidence" value="ECO:0007669"/>
    <property type="project" value="UniProtKB-KW"/>
</dbReference>
<evidence type="ECO:0000256" key="3">
    <source>
        <dbReference type="ARBA" id="ARBA00023125"/>
    </source>
</evidence>
<dbReference type="GO" id="GO:0000724">
    <property type="term" value="P:double-strand break repair via homologous recombination"/>
    <property type="evidence" value="ECO:0007669"/>
    <property type="project" value="InterPro"/>
</dbReference>
<dbReference type="InterPro" id="IPR036315">
    <property type="entry name" value="BRCA2_hlx_sf"/>
</dbReference>
<accession>A0A367JN59</accession>
<evidence type="ECO:0000259" key="7">
    <source>
        <dbReference type="Pfam" id="PF09103"/>
    </source>
</evidence>
<keyword evidence="3" id="KW-0238">DNA-binding</keyword>
<feature type="domain" description="Breast cancer type 2 susceptibility protein helical" evidence="8">
    <location>
        <begin position="356"/>
        <end position="429"/>
    </location>
</feature>
<proteinExistence type="predicted"/>
<feature type="non-terminal residue" evidence="9">
    <location>
        <position position="1"/>
    </location>
</feature>
<dbReference type="InterPro" id="IPR012340">
    <property type="entry name" value="NA-bd_OB-fold"/>
</dbReference>
<feature type="compositionally biased region" description="Basic and acidic residues" evidence="6">
    <location>
        <begin position="60"/>
        <end position="77"/>
    </location>
</feature>
<dbReference type="STRING" id="4846.A0A367JN59"/>
<dbReference type="PANTHER" id="PTHR11289">
    <property type="entry name" value="BREAST CANCER TYPE 2 SUSCEPTIBILITY PROTEIN BRCA2"/>
    <property type="match status" value="1"/>
</dbReference>
<dbReference type="InterPro" id="IPR015252">
    <property type="entry name" value="BRCA2_hlx"/>
</dbReference>
<keyword evidence="5" id="KW-0234">DNA repair</keyword>
<dbReference type="Pfam" id="PF09103">
    <property type="entry name" value="BRCA-2_OB1"/>
    <property type="match status" value="1"/>
</dbReference>
<comment type="caution">
    <text evidence="9">The sequence shown here is derived from an EMBL/GenBank/DDBJ whole genome shotgun (WGS) entry which is preliminary data.</text>
</comment>
<dbReference type="PANTHER" id="PTHR11289:SF0">
    <property type="entry name" value="BREAST CANCER TYPE 2 SUSCEPTIBILITY PROTEIN"/>
    <property type="match status" value="1"/>
</dbReference>
<keyword evidence="4" id="KW-0233">DNA recombination</keyword>
<name>A0A367JN59_RHIST</name>
<feature type="compositionally biased region" description="Acidic residues" evidence="6">
    <location>
        <begin position="38"/>
        <end position="48"/>
    </location>
</feature>
<dbReference type="Proteomes" id="UP000253551">
    <property type="component" value="Unassembled WGS sequence"/>
</dbReference>
<evidence type="ECO:0000313" key="9">
    <source>
        <dbReference type="EMBL" id="RCH91382.1"/>
    </source>
</evidence>